<dbReference type="GO" id="GO:0005743">
    <property type="term" value="C:mitochondrial inner membrane"/>
    <property type="evidence" value="ECO:0007669"/>
    <property type="project" value="TreeGrafter"/>
</dbReference>
<dbReference type="AlphaFoldDB" id="A0A0L0HIQ1"/>
<protein>
    <submittedName>
        <fullName evidence="4">Atypical/ABC1/ABC1-B protein kinase</fullName>
    </submittedName>
</protein>
<dbReference type="FunCoup" id="A0A0L0HIQ1">
    <property type="interactions" value="173"/>
</dbReference>
<dbReference type="CDD" id="cd13969">
    <property type="entry name" value="ADCK1-like"/>
    <property type="match status" value="1"/>
</dbReference>
<organism evidence="4 5">
    <name type="scientific">Spizellomyces punctatus (strain DAOM BR117)</name>
    <dbReference type="NCBI Taxonomy" id="645134"/>
    <lineage>
        <taxon>Eukaryota</taxon>
        <taxon>Fungi</taxon>
        <taxon>Fungi incertae sedis</taxon>
        <taxon>Chytridiomycota</taxon>
        <taxon>Chytridiomycota incertae sedis</taxon>
        <taxon>Chytridiomycetes</taxon>
        <taxon>Spizellomycetales</taxon>
        <taxon>Spizellomycetaceae</taxon>
        <taxon>Spizellomyces</taxon>
    </lineage>
</organism>
<dbReference type="PANTHER" id="PTHR43173:SF19">
    <property type="entry name" value="AARF DOMAIN-CONTAINING PROTEIN KINASE 1"/>
    <property type="match status" value="1"/>
</dbReference>
<dbReference type="OMA" id="RCNPEDI"/>
<evidence type="ECO:0000256" key="2">
    <source>
        <dbReference type="SAM" id="Phobius"/>
    </source>
</evidence>
<keyword evidence="2" id="KW-1133">Transmembrane helix</keyword>
<feature type="domain" description="ABC1 atypical kinase-like" evidence="3">
    <location>
        <begin position="207"/>
        <end position="465"/>
    </location>
</feature>
<reference evidence="4 5" key="1">
    <citation type="submission" date="2009-08" db="EMBL/GenBank/DDBJ databases">
        <title>The Genome Sequence of Spizellomyces punctatus strain DAOM BR117.</title>
        <authorList>
            <consortium name="The Broad Institute Genome Sequencing Platform"/>
            <person name="Russ C."/>
            <person name="Cuomo C."/>
            <person name="Shea T."/>
            <person name="Young S.K."/>
            <person name="Zeng Q."/>
            <person name="Koehrsen M."/>
            <person name="Haas B."/>
            <person name="Borodovsky M."/>
            <person name="Guigo R."/>
            <person name="Alvarado L."/>
            <person name="Berlin A."/>
            <person name="Bochicchio J."/>
            <person name="Borenstein D."/>
            <person name="Chapman S."/>
            <person name="Chen Z."/>
            <person name="Engels R."/>
            <person name="Freedman E."/>
            <person name="Gellesch M."/>
            <person name="Goldberg J."/>
            <person name="Griggs A."/>
            <person name="Gujja S."/>
            <person name="Heiman D."/>
            <person name="Hepburn T."/>
            <person name="Howarth C."/>
            <person name="Jen D."/>
            <person name="Larson L."/>
            <person name="Lewis B."/>
            <person name="Mehta T."/>
            <person name="Park D."/>
            <person name="Pearson M."/>
            <person name="Roberts A."/>
            <person name="Saif S."/>
            <person name="Shenoy N."/>
            <person name="Sisk P."/>
            <person name="Stolte C."/>
            <person name="Sykes S."/>
            <person name="Thomson T."/>
            <person name="Walk T."/>
            <person name="White J."/>
            <person name="Yandava C."/>
            <person name="Burger G."/>
            <person name="Gray M.W."/>
            <person name="Holland P.W.H."/>
            <person name="King N."/>
            <person name="Lang F.B.F."/>
            <person name="Roger A.J."/>
            <person name="Ruiz-Trillo I."/>
            <person name="Lander E."/>
            <person name="Nusbaum C."/>
        </authorList>
    </citation>
    <scope>NUCLEOTIDE SEQUENCE [LARGE SCALE GENOMIC DNA]</scope>
    <source>
        <strain evidence="4 5">DAOM BR117</strain>
    </source>
</reference>
<name>A0A0L0HIQ1_SPIPD</name>
<evidence type="ECO:0000313" key="5">
    <source>
        <dbReference type="Proteomes" id="UP000053201"/>
    </source>
</evidence>
<evidence type="ECO:0000256" key="1">
    <source>
        <dbReference type="ARBA" id="ARBA00009670"/>
    </source>
</evidence>
<keyword evidence="2" id="KW-0812">Transmembrane</keyword>
<dbReference type="SUPFAM" id="SSF56112">
    <property type="entry name" value="Protein kinase-like (PK-like)"/>
    <property type="match status" value="1"/>
</dbReference>
<gene>
    <name evidence="4" type="ORF">SPPG_03820</name>
</gene>
<dbReference type="PANTHER" id="PTHR43173">
    <property type="entry name" value="ABC1 FAMILY PROTEIN"/>
    <property type="match status" value="1"/>
</dbReference>
<dbReference type="InterPro" id="IPR011009">
    <property type="entry name" value="Kinase-like_dom_sf"/>
</dbReference>
<dbReference type="Pfam" id="PF03109">
    <property type="entry name" value="ABC1"/>
    <property type="match status" value="1"/>
</dbReference>
<dbReference type="InParanoid" id="A0A0L0HIQ1"/>
<dbReference type="Proteomes" id="UP000053201">
    <property type="component" value="Unassembled WGS sequence"/>
</dbReference>
<dbReference type="Gene3D" id="1.10.510.10">
    <property type="entry name" value="Transferase(Phosphotransferase) domain 1"/>
    <property type="match status" value="1"/>
</dbReference>
<evidence type="ECO:0000259" key="3">
    <source>
        <dbReference type="Pfam" id="PF03109"/>
    </source>
</evidence>
<dbReference type="GO" id="GO:0007005">
    <property type="term" value="P:mitochondrion organization"/>
    <property type="evidence" value="ECO:0007669"/>
    <property type="project" value="TreeGrafter"/>
</dbReference>
<dbReference type="InterPro" id="IPR051130">
    <property type="entry name" value="Mito_struct-func_regulator"/>
</dbReference>
<dbReference type="VEuPathDB" id="FungiDB:SPPG_03820"/>
<feature type="transmembrane region" description="Helical" evidence="2">
    <location>
        <begin position="93"/>
        <end position="111"/>
    </location>
</feature>
<proteinExistence type="inferred from homology"/>
<keyword evidence="4" id="KW-0418">Kinase</keyword>
<dbReference type="GO" id="GO:0016301">
    <property type="term" value="F:kinase activity"/>
    <property type="evidence" value="ECO:0007669"/>
    <property type="project" value="UniProtKB-KW"/>
</dbReference>
<keyword evidence="5" id="KW-1185">Reference proteome</keyword>
<dbReference type="eggNOG" id="KOG1235">
    <property type="taxonomic scope" value="Eukaryota"/>
</dbReference>
<evidence type="ECO:0000313" key="4">
    <source>
        <dbReference type="EMBL" id="KND00699.1"/>
    </source>
</evidence>
<dbReference type="InterPro" id="IPR004147">
    <property type="entry name" value="ABC1_dom"/>
</dbReference>
<dbReference type="RefSeq" id="XP_016608738.1">
    <property type="nucleotide sequence ID" value="XM_016752068.1"/>
</dbReference>
<dbReference type="OrthoDB" id="427480at2759"/>
<keyword evidence="2" id="KW-0472">Membrane</keyword>
<dbReference type="GeneID" id="27687308"/>
<dbReference type="STRING" id="645134.A0A0L0HIQ1"/>
<keyword evidence="4" id="KW-0808">Transferase</keyword>
<dbReference type="EMBL" id="KQ257455">
    <property type="protein sequence ID" value="KND00699.1"/>
    <property type="molecule type" value="Genomic_DNA"/>
</dbReference>
<dbReference type="InterPro" id="IPR045307">
    <property type="entry name" value="ADCK1_dom"/>
</dbReference>
<accession>A0A0L0HIQ1</accession>
<dbReference type="GO" id="GO:0055088">
    <property type="term" value="P:lipid homeostasis"/>
    <property type="evidence" value="ECO:0007669"/>
    <property type="project" value="TreeGrafter"/>
</dbReference>
<comment type="similarity">
    <text evidence="1">Belongs to the protein kinase superfamily. ADCK protein kinase family.</text>
</comment>
<sequence>MLAVRQITRACCFGERSFSLSIGPRQRPAWFTNNFSYQQPYSRPSAHIRAARVNTASNPIFQKSAWKWWRARRIPPSLVSTNQHPRRAIRGKVLLTFIAFAGGTVGGFYLYDPANFNHNRLALVRSYRTAVTAALIAIDYKWSLRKGPDLIGAEEYERVKSACHKRAANRMLELCKTNQGIYIKLGQHIAAMVFLLPPEYTETMRPLQDRCPPTPFSDVEALFQSDVGYSISEMFSFFDPTPLGVASLAQVHRARLLTGEEVAVKVQHPYLDEYTPVDISTTAFLVRLVKKIFPEFEFEWLAEEMQQSLPQELDFVHEANNAERVRSLFAGNAILKIPKVYWAARRLLIMEFADGGKIDDLHYLNANGISPQEVSAQLSRIYYEMIFLHGFVHCDPHPGNIFVRPRPRPWLSRIPFLGSLVTRNPYNFEIVLLDHGLYRQLPDEFRLDYAHLWTSILAGDEPGILMYSYRLFTHDKESRSKRASEDGIDHHRLFASMLTGRSWEVISDANKSGMGIAQARTTHEFQVIRQKAASGRFFLAIADILSKLPRELLLLLKTNDLLRAVDESLGVSGSSASDHMLRTVATMGWYCALAIKRETIRQMVKERIEQGKLRPVWTEPRFWRSLWDFWGVGLKVWLLEWFVWGRTIWKWASRSPKGTGFENPHVVFA</sequence>